<feature type="active site" description="Tele-AMP-histidine intermediate" evidence="3">
    <location>
        <position position="127"/>
    </location>
</feature>
<dbReference type="InterPro" id="IPR001310">
    <property type="entry name" value="Histidine_triad_HIT"/>
</dbReference>
<dbReference type="EMBL" id="KN817533">
    <property type="protein sequence ID" value="KJA25024.1"/>
    <property type="molecule type" value="Genomic_DNA"/>
</dbReference>
<dbReference type="PROSITE" id="PS51084">
    <property type="entry name" value="HIT_2"/>
    <property type="match status" value="1"/>
</dbReference>
<organism evidence="7 8">
    <name type="scientific">Hypholoma sublateritium (strain FD-334 SS-4)</name>
    <dbReference type="NCBI Taxonomy" id="945553"/>
    <lineage>
        <taxon>Eukaryota</taxon>
        <taxon>Fungi</taxon>
        <taxon>Dikarya</taxon>
        <taxon>Basidiomycota</taxon>
        <taxon>Agaricomycotina</taxon>
        <taxon>Agaricomycetes</taxon>
        <taxon>Agaricomycetidae</taxon>
        <taxon>Agaricales</taxon>
        <taxon>Agaricineae</taxon>
        <taxon>Strophariaceae</taxon>
        <taxon>Hypholoma</taxon>
    </lineage>
</organism>
<dbReference type="Pfam" id="PF11969">
    <property type="entry name" value="DcpS_C"/>
    <property type="match status" value="1"/>
</dbReference>
<feature type="short sequence motif" description="Histidine triad motif" evidence="5">
    <location>
        <begin position="123"/>
        <end position="127"/>
    </location>
</feature>
<evidence type="ECO:0000256" key="1">
    <source>
        <dbReference type="ARBA" id="ARBA00022741"/>
    </source>
</evidence>
<evidence type="ECO:0000256" key="4">
    <source>
        <dbReference type="PIRSR" id="PIRSR601310-3"/>
    </source>
</evidence>
<dbReference type="PANTHER" id="PTHR12486:SF5">
    <property type="entry name" value="ADENOSINE 5'-MONOPHOSPHORAMIDASE HINT3"/>
    <property type="match status" value="1"/>
</dbReference>
<dbReference type="OrthoDB" id="1915375at2759"/>
<keyword evidence="2" id="KW-0378">Hydrolase</keyword>
<evidence type="ECO:0000256" key="2">
    <source>
        <dbReference type="ARBA" id="ARBA00022801"/>
    </source>
</evidence>
<gene>
    <name evidence="7" type="ORF">HYPSUDRAFT_135279</name>
</gene>
<feature type="domain" description="HIT" evidence="6">
    <location>
        <begin position="30"/>
        <end position="140"/>
    </location>
</feature>
<dbReference type="OMA" id="SINFLPC"/>
<dbReference type="InterPro" id="IPR036265">
    <property type="entry name" value="HIT-like_sf"/>
</dbReference>
<dbReference type="PANTHER" id="PTHR12486">
    <property type="entry name" value="APRATAXIN-RELATED"/>
    <property type="match status" value="1"/>
</dbReference>
<evidence type="ECO:0000259" key="6">
    <source>
        <dbReference type="PROSITE" id="PS51084"/>
    </source>
</evidence>
<accession>A0A0D2P252</accession>
<keyword evidence="8" id="KW-1185">Reference proteome</keyword>
<evidence type="ECO:0000313" key="8">
    <source>
        <dbReference type="Proteomes" id="UP000054270"/>
    </source>
</evidence>
<name>A0A0D2P252_HYPSF</name>
<evidence type="ECO:0000256" key="3">
    <source>
        <dbReference type="PIRSR" id="PIRSR601310-1"/>
    </source>
</evidence>
<dbReference type="SUPFAM" id="SSF54197">
    <property type="entry name" value="HIT-like"/>
    <property type="match status" value="1"/>
</dbReference>
<dbReference type="PRINTS" id="PR00332">
    <property type="entry name" value="HISTRIAD"/>
</dbReference>
<protein>
    <recommendedName>
        <fullName evidence="6">HIT domain-containing protein</fullName>
    </recommendedName>
</protein>
<dbReference type="Gene3D" id="3.30.428.10">
    <property type="entry name" value="HIT-like"/>
    <property type="match status" value="1"/>
</dbReference>
<proteinExistence type="predicted"/>
<dbReference type="Proteomes" id="UP000054270">
    <property type="component" value="Unassembled WGS sequence"/>
</dbReference>
<dbReference type="GO" id="GO:0016787">
    <property type="term" value="F:hydrolase activity"/>
    <property type="evidence" value="ECO:0007669"/>
    <property type="project" value="UniProtKB-KW"/>
</dbReference>
<evidence type="ECO:0000256" key="5">
    <source>
        <dbReference type="PROSITE-ProRule" id="PRU00464"/>
    </source>
</evidence>
<dbReference type="AlphaFoldDB" id="A0A0D2P252"/>
<keyword evidence="1" id="KW-0547">Nucleotide-binding</keyword>
<dbReference type="GO" id="GO:0000166">
    <property type="term" value="F:nucleotide binding"/>
    <property type="evidence" value="ECO:0007669"/>
    <property type="project" value="UniProtKB-KW"/>
</dbReference>
<dbReference type="InterPro" id="IPR011146">
    <property type="entry name" value="HIT-like"/>
</dbReference>
<reference evidence="8" key="1">
    <citation type="submission" date="2014-04" db="EMBL/GenBank/DDBJ databases">
        <title>Evolutionary Origins and Diversification of the Mycorrhizal Mutualists.</title>
        <authorList>
            <consortium name="DOE Joint Genome Institute"/>
            <consortium name="Mycorrhizal Genomics Consortium"/>
            <person name="Kohler A."/>
            <person name="Kuo A."/>
            <person name="Nagy L.G."/>
            <person name="Floudas D."/>
            <person name="Copeland A."/>
            <person name="Barry K.W."/>
            <person name="Cichocki N."/>
            <person name="Veneault-Fourrey C."/>
            <person name="LaButti K."/>
            <person name="Lindquist E.A."/>
            <person name="Lipzen A."/>
            <person name="Lundell T."/>
            <person name="Morin E."/>
            <person name="Murat C."/>
            <person name="Riley R."/>
            <person name="Ohm R."/>
            <person name="Sun H."/>
            <person name="Tunlid A."/>
            <person name="Henrissat B."/>
            <person name="Grigoriev I.V."/>
            <person name="Hibbett D.S."/>
            <person name="Martin F."/>
        </authorList>
    </citation>
    <scope>NUCLEOTIDE SEQUENCE [LARGE SCALE GENOMIC DNA]</scope>
    <source>
        <strain evidence="8">FD-334 SS-4</strain>
    </source>
</reference>
<feature type="short sequence motif" description="Histidine triad motif" evidence="4">
    <location>
        <begin position="125"/>
        <end position="129"/>
    </location>
</feature>
<sequence>MVAITSALLACFKQPFQNGAINDSGSQTSSSCKFCHASVENGFNVVYEDELFLAFQDRRPAAQHHYLVIPRKHIESVKDLTQSDDVAVKRMNEVGHTVLDNLGVPDNMRKTGFHIPPFNSVYHLHLHVHGLPYVSRNRAAKYPVAPGANGNSKGLSWFVETRQAIQILERGKRVGLLPC</sequence>
<dbReference type="STRING" id="945553.A0A0D2P252"/>
<evidence type="ECO:0000313" key="7">
    <source>
        <dbReference type="EMBL" id="KJA25024.1"/>
    </source>
</evidence>